<proteinExistence type="predicted"/>
<dbReference type="Pfam" id="PF04434">
    <property type="entry name" value="SWIM"/>
    <property type="match status" value="1"/>
</dbReference>
<accession>A0A0F8Z430</accession>
<dbReference type="AlphaFoldDB" id="A0A0F8Z430"/>
<sequence>MKDKNNPTREETRAALRKINYALRALPNVTEFKIAATKGTDIYYVMRTEAISWTCTCPDFRFRRKECKHIKRYSF</sequence>
<organism evidence="2">
    <name type="scientific">marine sediment metagenome</name>
    <dbReference type="NCBI Taxonomy" id="412755"/>
    <lineage>
        <taxon>unclassified sequences</taxon>
        <taxon>metagenomes</taxon>
        <taxon>ecological metagenomes</taxon>
    </lineage>
</organism>
<evidence type="ECO:0000259" key="1">
    <source>
        <dbReference type="PROSITE" id="PS50966"/>
    </source>
</evidence>
<dbReference type="EMBL" id="LAZR01065797">
    <property type="protein sequence ID" value="KKK54831.1"/>
    <property type="molecule type" value="Genomic_DNA"/>
</dbReference>
<comment type="caution">
    <text evidence="2">The sequence shown here is derived from an EMBL/GenBank/DDBJ whole genome shotgun (WGS) entry which is preliminary data.</text>
</comment>
<evidence type="ECO:0000313" key="2">
    <source>
        <dbReference type="EMBL" id="KKK54831.1"/>
    </source>
</evidence>
<feature type="domain" description="SWIM-type" evidence="1">
    <location>
        <begin position="40"/>
        <end position="70"/>
    </location>
</feature>
<reference evidence="2" key="1">
    <citation type="journal article" date="2015" name="Nature">
        <title>Complex archaea that bridge the gap between prokaryotes and eukaryotes.</title>
        <authorList>
            <person name="Spang A."/>
            <person name="Saw J.H."/>
            <person name="Jorgensen S.L."/>
            <person name="Zaremba-Niedzwiedzka K."/>
            <person name="Martijn J."/>
            <person name="Lind A.E."/>
            <person name="van Eijk R."/>
            <person name="Schleper C."/>
            <person name="Guy L."/>
            <person name="Ettema T.J."/>
        </authorList>
    </citation>
    <scope>NUCLEOTIDE SEQUENCE</scope>
</reference>
<name>A0A0F8Z430_9ZZZZ</name>
<dbReference type="GO" id="GO:0008270">
    <property type="term" value="F:zinc ion binding"/>
    <property type="evidence" value="ECO:0007669"/>
    <property type="project" value="InterPro"/>
</dbReference>
<dbReference type="InterPro" id="IPR007527">
    <property type="entry name" value="Znf_SWIM"/>
</dbReference>
<dbReference type="PROSITE" id="PS50966">
    <property type="entry name" value="ZF_SWIM"/>
    <property type="match status" value="1"/>
</dbReference>
<gene>
    <name evidence="2" type="ORF">LCGC14_3080730</name>
</gene>
<protein>
    <recommendedName>
        <fullName evidence="1">SWIM-type domain-containing protein</fullName>
    </recommendedName>
</protein>